<reference evidence="2" key="1">
    <citation type="journal article" date="2019" name="Int. J. Syst. Evol. Microbiol.">
        <title>The Global Catalogue of Microorganisms (GCM) 10K type strain sequencing project: providing services to taxonomists for standard genome sequencing and annotation.</title>
        <authorList>
            <consortium name="The Broad Institute Genomics Platform"/>
            <consortium name="The Broad Institute Genome Sequencing Center for Infectious Disease"/>
            <person name="Wu L."/>
            <person name="Ma J."/>
        </authorList>
    </citation>
    <scope>NUCLEOTIDE SEQUENCE [LARGE SCALE GENOMIC DNA]</scope>
    <source>
        <strain evidence="2">CGMCC 1.15053</strain>
    </source>
</reference>
<organism evidence="1 2">
    <name type="scientific">Deinococcus petrolearius</name>
    <dbReference type="NCBI Taxonomy" id="1751295"/>
    <lineage>
        <taxon>Bacteria</taxon>
        <taxon>Thermotogati</taxon>
        <taxon>Deinococcota</taxon>
        <taxon>Deinococci</taxon>
        <taxon>Deinococcales</taxon>
        <taxon>Deinococcaceae</taxon>
        <taxon>Deinococcus</taxon>
    </lineage>
</organism>
<comment type="caution">
    <text evidence="1">The sequence shown here is derived from an EMBL/GenBank/DDBJ whole genome shotgun (WGS) entry which is preliminary data.</text>
</comment>
<accession>A0ABW1DMY9</accession>
<protein>
    <submittedName>
        <fullName evidence="1">Uncharacterized protein</fullName>
    </submittedName>
</protein>
<proteinExistence type="predicted"/>
<evidence type="ECO:0000313" key="1">
    <source>
        <dbReference type="EMBL" id="MFC5850021.1"/>
    </source>
</evidence>
<sequence>MFIDLNVLFRRHHRTAFVLGTAWDGEALQFVTRPAHRVLVVAPPGSGGEELLGANLSVLGCRGDLLIPGEAPGPEVQQLFVNDVQPWTAAALTARLAEEACAVWVQCESLAQLASSIEPQMERAALAAWVRTHFDLCVIFSAPGDEQRGTLALFCPEWRRGPDWWQAAQTQGIRGVMVSDEAPTFLLGLPLTDRVLVQGRRVKAPLLHRRS</sequence>
<keyword evidence="2" id="KW-1185">Reference proteome</keyword>
<name>A0ABW1DMY9_9DEIO</name>
<dbReference type="Proteomes" id="UP001595979">
    <property type="component" value="Unassembled WGS sequence"/>
</dbReference>
<evidence type="ECO:0000313" key="2">
    <source>
        <dbReference type="Proteomes" id="UP001595979"/>
    </source>
</evidence>
<gene>
    <name evidence="1" type="ORF">ACFPQ6_17095</name>
</gene>
<dbReference type="EMBL" id="JBHSOH010000035">
    <property type="protein sequence ID" value="MFC5850021.1"/>
    <property type="molecule type" value="Genomic_DNA"/>
</dbReference>
<dbReference type="RefSeq" id="WP_380051679.1">
    <property type="nucleotide sequence ID" value="NZ_JBHSOH010000035.1"/>
</dbReference>